<protein>
    <submittedName>
        <fullName evidence="2">Uncharacterized protein</fullName>
    </submittedName>
</protein>
<sequence length="226" mass="24596">MEWIENLIIPLDLGRVAQFGNPAPDFRIVFKGTPPPTLTCTLTRRLTLDIPPIFHPQFSVPKANPPLTRSQHPRAHSSSRADSRLSTPHTTSPPLPKPANHHPVATGGSARSPPLPVPAGHVSTFQQRSVSHVLDRIATRLEAPPRRGAVPLPHNPVLHPQLVKRGNSDIPVYTTLTLGRKAAPRIADPVDSIREPRLRPAISPPVHLTPHLPVNRGGATLSPTFF</sequence>
<proteinExistence type="predicted"/>
<dbReference type="EMBL" id="JAPMOS010000003">
    <property type="protein sequence ID" value="KAJ4462349.1"/>
    <property type="molecule type" value="Genomic_DNA"/>
</dbReference>
<dbReference type="Proteomes" id="UP001141327">
    <property type="component" value="Unassembled WGS sequence"/>
</dbReference>
<comment type="caution">
    <text evidence="2">The sequence shown here is derived from an EMBL/GenBank/DDBJ whole genome shotgun (WGS) entry which is preliminary data.</text>
</comment>
<evidence type="ECO:0000313" key="2">
    <source>
        <dbReference type="EMBL" id="KAJ4462349.1"/>
    </source>
</evidence>
<organism evidence="2 3">
    <name type="scientific">Paratrimastix pyriformis</name>
    <dbReference type="NCBI Taxonomy" id="342808"/>
    <lineage>
        <taxon>Eukaryota</taxon>
        <taxon>Metamonada</taxon>
        <taxon>Preaxostyla</taxon>
        <taxon>Paratrimastigidae</taxon>
        <taxon>Paratrimastix</taxon>
    </lineage>
</organism>
<evidence type="ECO:0000313" key="3">
    <source>
        <dbReference type="Proteomes" id="UP001141327"/>
    </source>
</evidence>
<reference evidence="2" key="1">
    <citation type="journal article" date="2022" name="bioRxiv">
        <title>Genomics of Preaxostyla Flagellates Illuminates Evolutionary Transitions and the Path Towards Mitochondrial Loss.</title>
        <authorList>
            <person name="Novak L.V.F."/>
            <person name="Treitli S.C."/>
            <person name="Pyrih J."/>
            <person name="Halakuc P."/>
            <person name="Pipaliya S.V."/>
            <person name="Vacek V."/>
            <person name="Brzon O."/>
            <person name="Soukal P."/>
            <person name="Eme L."/>
            <person name="Dacks J.B."/>
            <person name="Karnkowska A."/>
            <person name="Elias M."/>
            <person name="Hampl V."/>
        </authorList>
    </citation>
    <scope>NUCLEOTIDE SEQUENCE</scope>
    <source>
        <strain evidence="2">RCP-MX</strain>
    </source>
</reference>
<gene>
    <name evidence="2" type="ORF">PAPYR_964</name>
</gene>
<evidence type="ECO:0000256" key="1">
    <source>
        <dbReference type="SAM" id="MobiDB-lite"/>
    </source>
</evidence>
<feature type="region of interest" description="Disordered" evidence="1">
    <location>
        <begin position="57"/>
        <end position="121"/>
    </location>
</feature>
<name>A0ABQ8UY75_9EUKA</name>
<keyword evidence="3" id="KW-1185">Reference proteome</keyword>
<accession>A0ABQ8UY75</accession>